<evidence type="ECO:0000256" key="8">
    <source>
        <dbReference type="ARBA" id="ARBA00023010"/>
    </source>
</evidence>
<feature type="region of interest" description="Disordered" evidence="10">
    <location>
        <begin position="109"/>
        <end position="178"/>
    </location>
</feature>
<feature type="compositionally biased region" description="Low complexity" evidence="10">
    <location>
        <begin position="119"/>
        <end position="138"/>
    </location>
</feature>
<evidence type="ECO:0000256" key="3">
    <source>
        <dbReference type="ARBA" id="ARBA00022448"/>
    </source>
</evidence>
<protein>
    <submittedName>
        <fullName evidence="12">Preprotein translocase subunit YajC</fullName>
    </submittedName>
</protein>
<evidence type="ECO:0000256" key="1">
    <source>
        <dbReference type="ARBA" id="ARBA00004162"/>
    </source>
</evidence>
<keyword evidence="6" id="KW-0653">Protein transport</keyword>
<dbReference type="PANTHER" id="PTHR33909">
    <property type="entry name" value="SEC TRANSLOCON ACCESSORY COMPLEX SUBUNIT YAJC"/>
    <property type="match status" value="1"/>
</dbReference>
<dbReference type="SMART" id="SM01323">
    <property type="entry name" value="YajC"/>
    <property type="match status" value="1"/>
</dbReference>
<keyword evidence="3" id="KW-0813">Transport</keyword>
<feature type="transmembrane region" description="Helical" evidence="11">
    <location>
        <begin position="20"/>
        <end position="41"/>
    </location>
</feature>
<dbReference type="AlphaFoldDB" id="A0A9X2HCS1"/>
<evidence type="ECO:0000256" key="5">
    <source>
        <dbReference type="ARBA" id="ARBA00022692"/>
    </source>
</evidence>
<evidence type="ECO:0000256" key="11">
    <source>
        <dbReference type="SAM" id="Phobius"/>
    </source>
</evidence>
<keyword evidence="4" id="KW-1003">Cell membrane</keyword>
<keyword evidence="9 11" id="KW-0472">Membrane</keyword>
<keyword evidence="13" id="KW-1185">Reference proteome</keyword>
<evidence type="ECO:0000256" key="2">
    <source>
        <dbReference type="ARBA" id="ARBA00006742"/>
    </source>
</evidence>
<evidence type="ECO:0000256" key="4">
    <source>
        <dbReference type="ARBA" id="ARBA00022475"/>
    </source>
</evidence>
<evidence type="ECO:0000256" key="6">
    <source>
        <dbReference type="ARBA" id="ARBA00022927"/>
    </source>
</evidence>
<dbReference type="PANTHER" id="PTHR33909:SF1">
    <property type="entry name" value="SEC TRANSLOCON ACCESSORY COMPLEX SUBUNIT YAJC"/>
    <property type="match status" value="1"/>
</dbReference>
<sequence length="178" mass="18581">MFPSTVNADGQLLAAGGGGGGGSSILMLVLMVAILVIFLVLPMRRQKKMRQQLKDRQDAMGPGTPVMTQFGVFATVVSVDKDTNTAVLEIAPGTNIKVHLQTVTTVLDENGQVPGTPEAARASAAQGAQEAEAARAGSLEAPEAERPTFDGGDRRPNLNGEATDRDDENRGPQGNGSR</sequence>
<feature type="compositionally biased region" description="Basic and acidic residues" evidence="10">
    <location>
        <begin position="143"/>
        <end position="156"/>
    </location>
</feature>
<organism evidence="12 13">
    <name type="scientific">Rothia santali</name>
    <dbReference type="NCBI Taxonomy" id="2949643"/>
    <lineage>
        <taxon>Bacteria</taxon>
        <taxon>Bacillati</taxon>
        <taxon>Actinomycetota</taxon>
        <taxon>Actinomycetes</taxon>
        <taxon>Micrococcales</taxon>
        <taxon>Micrococcaceae</taxon>
        <taxon>Rothia</taxon>
    </lineage>
</organism>
<evidence type="ECO:0000313" key="12">
    <source>
        <dbReference type="EMBL" id="MCP3427244.1"/>
    </source>
</evidence>
<comment type="caution">
    <text evidence="12">The sequence shown here is derived from an EMBL/GenBank/DDBJ whole genome shotgun (WGS) entry which is preliminary data.</text>
</comment>
<evidence type="ECO:0000256" key="10">
    <source>
        <dbReference type="SAM" id="MobiDB-lite"/>
    </source>
</evidence>
<evidence type="ECO:0000313" key="13">
    <source>
        <dbReference type="Proteomes" id="UP001139502"/>
    </source>
</evidence>
<comment type="similarity">
    <text evidence="2">Belongs to the YajC family.</text>
</comment>
<reference evidence="12" key="1">
    <citation type="submission" date="2022-06" db="EMBL/GenBank/DDBJ databases">
        <title>Rothia sp. isolated from sandalwood seedling.</title>
        <authorList>
            <person name="Tuikhar N."/>
            <person name="Kirdat K."/>
            <person name="Thorat V."/>
            <person name="Swetha P."/>
            <person name="Padma S."/>
            <person name="Sundararaj R."/>
            <person name="Yadav A."/>
        </authorList>
    </citation>
    <scope>NUCLEOTIDE SEQUENCE</scope>
    <source>
        <strain evidence="12">AR01</strain>
    </source>
</reference>
<dbReference type="EMBL" id="JANAFB010000065">
    <property type="protein sequence ID" value="MCP3427244.1"/>
    <property type="molecule type" value="Genomic_DNA"/>
</dbReference>
<keyword evidence="7 11" id="KW-1133">Transmembrane helix</keyword>
<gene>
    <name evidence="12" type="primary">yajC</name>
    <name evidence="12" type="ORF">NBM05_14830</name>
</gene>
<dbReference type="GO" id="GO:0015031">
    <property type="term" value="P:protein transport"/>
    <property type="evidence" value="ECO:0007669"/>
    <property type="project" value="UniProtKB-KW"/>
</dbReference>
<dbReference type="InterPro" id="IPR003849">
    <property type="entry name" value="Preprotein_translocase_YajC"/>
</dbReference>
<keyword evidence="8" id="KW-0811">Translocation</keyword>
<dbReference type="Pfam" id="PF02699">
    <property type="entry name" value="YajC"/>
    <property type="match status" value="1"/>
</dbReference>
<proteinExistence type="inferred from homology"/>
<evidence type="ECO:0000256" key="9">
    <source>
        <dbReference type="ARBA" id="ARBA00023136"/>
    </source>
</evidence>
<name>A0A9X2HCS1_9MICC</name>
<accession>A0A9X2HCS1</accession>
<keyword evidence="5 11" id="KW-0812">Transmembrane</keyword>
<dbReference type="GO" id="GO:0005886">
    <property type="term" value="C:plasma membrane"/>
    <property type="evidence" value="ECO:0007669"/>
    <property type="project" value="UniProtKB-SubCell"/>
</dbReference>
<evidence type="ECO:0000256" key="7">
    <source>
        <dbReference type="ARBA" id="ARBA00022989"/>
    </source>
</evidence>
<dbReference type="Proteomes" id="UP001139502">
    <property type="component" value="Unassembled WGS sequence"/>
</dbReference>
<dbReference type="NCBIfam" id="TIGR00739">
    <property type="entry name" value="yajC"/>
    <property type="match status" value="1"/>
</dbReference>
<dbReference type="RefSeq" id="WP_254169034.1">
    <property type="nucleotide sequence ID" value="NZ_JANAFB010000065.1"/>
</dbReference>
<comment type="subcellular location">
    <subcellularLocation>
        <location evidence="1">Cell membrane</location>
        <topology evidence="1">Single-pass membrane protein</topology>
    </subcellularLocation>
</comment>